<keyword evidence="3 7" id="KW-1133">Transmembrane helix</keyword>
<feature type="transmembrane region" description="Helical" evidence="7">
    <location>
        <begin position="48"/>
        <end position="67"/>
    </location>
</feature>
<dbReference type="PANTHER" id="PTHR23063">
    <property type="entry name" value="PHOSPHOLIPID ACYLTRANSFERASE"/>
    <property type="match status" value="1"/>
</dbReference>
<dbReference type="Proteomes" id="UP001150569">
    <property type="component" value="Unassembled WGS sequence"/>
</dbReference>
<evidence type="ECO:0000256" key="5">
    <source>
        <dbReference type="ARBA" id="ARBA00023136"/>
    </source>
</evidence>
<reference evidence="8" key="1">
    <citation type="submission" date="2022-07" db="EMBL/GenBank/DDBJ databases">
        <title>Phylogenomic reconstructions and comparative analyses of Kickxellomycotina fungi.</title>
        <authorList>
            <person name="Reynolds N.K."/>
            <person name="Stajich J.E."/>
            <person name="Barry K."/>
            <person name="Grigoriev I.V."/>
            <person name="Crous P."/>
            <person name="Smith M.E."/>
        </authorList>
    </citation>
    <scope>NUCLEOTIDE SEQUENCE</scope>
    <source>
        <strain evidence="8">RSA 861</strain>
    </source>
</reference>
<gene>
    <name evidence="8" type="primary">vps66_2</name>
    <name evidence="8" type="ORF">IWQ60_008446</name>
</gene>
<evidence type="ECO:0000256" key="3">
    <source>
        <dbReference type="ARBA" id="ARBA00022989"/>
    </source>
</evidence>
<keyword evidence="1" id="KW-0808">Transferase</keyword>
<keyword evidence="6" id="KW-0012">Acyltransferase</keyword>
<keyword evidence="2 7" id="KW-0812">Transmembrane</keyword>
<feature type="transmembrane region" description="Helical" evidence="7">
    <location>
        <begin position="79"/>
        <end position="101"/>
    </location>
</feature>
<dbReference type="PANTHER" id="PTHR23063:SF60">
    <property type="entry name" value="LYSOPHOSPHATIDIC ACID:OLEOYL-COA ACYLTRANSFERASE 1"/>
    <property type="match status" value="1"/>
</dbReference>
<dbReference type="GO" id="GO:0016746">
    <property type="term" value="F:acyltransferase activity"/>
    <property type="evidence" value="ECO:0007669"/>
    <property type="project" value="UniProtKB-KW"/>
</dbReference>
<evidence type="ECO:0000256" key="6">
    <source>
        <dbReference type="ARBA" id="ARBA00023315"/>
    </source>
</evidence>
<accession>A0A9W8A032</accession>
<keyword evidence="9" id="KW-1185">Reference proteome</keyword>
<evidence type="ECO:0000256" key="2">
    <source>
        <dbReference type="ARBA" id="ARBA00022692"/>
    </source>
</evidence>
<dbReference type="GO" id="GO:0006629">
    <property type="term" value="P:lipid metabolic process"/>
    <property type="evidence" value="ECO:0007669"/>
    <property type="project" value="UniProtKB-KW"/>
</dbReference>
<name>A0A9W8A032_9FUNG</name>
<sequence>MEKYSNWRDAGTGIQPFLPPAPIKVDLRFGALVLALIQSYILGPFLALVRSLLLLPVALLALLLIGLKQLLVVKFFQRAFHTTIVGPLVRLILLLLGFHFIHHEIVSLKKGRRDANTTASGKRTAPVTSPQAGDLLVTNHASYIDIFYLYAHYDPVFVQMDATVTDPRRFRRISVGQALQTCGECPMGFARGQKQGTKEDEGTLQTLPMLTRNARAHREGPVVVFLEGTTSNGRALLKPLEVFRNQEDVDPESRLFPLLFKYNVNYPSPVFPTGNQYLHALRTCSKFDNVLQVKELSQGEVPSLSELHLPSANAKTYRPQEDADFNGQLAQILANMGRLRTTKQGIMEKKTFLEFYHRQK</sequence>
<evidence type="ECO:0000256" key="1">
    <source>
        <dbReference type="ARBA" id="ARBA00022679"/>
    </source>
</evidence>
<evidence type="ECO:0000256" key="4">
    <source>
        <dbReference type="ARBA" id="ARBA00023098"/>
    </source>
</evidence>
<protein>
    <submittedName>
        <fullName evidence="8">Vacuolar protein sorting protein vps66</fullName>
    </submittedName>
</protein>
<feature type="transmembrane region" description="Helical" evidence="7">
    <location>
        <begin position="25"/>
        <end position="42"/>
    </location>
</feature>
<evidence type="ECO:0000313" key="8">
    <source>
        <dbReference type="EMBL" id="KAJ1915392.1"/>
    </source>
</evidence>
<dbReference type="AlphaFoldDB" id="A0A9W8A032"/>
<comment type="caution">
    <text evidence="8">The sequence shown here is derived from an EMBL/GenBank/DDBJ whole genome shotgun (WGS) entry which is preliminary data.</text>
</comment>
<organism evidence="8 9">
    <name type="scientific">Tieghemiomyces parasiticus</name>
    <dbReference type="NCBI Taxonomy" id="78921"/>
    <lineage>
        <taxon>Eukaryota</taxon>
        <taxon>Fungi</taxon>
        <taxon>Fungi incertae sedis</taxon>
        <taxon>Zoopagomycota</taxon>
        <taxon>Kickxellomycotina</taxon>
        <taxon>Dimargaritomycetes</taxon>
        <taxon>Dimargaritales</taxon>
        <taxon>Dimargaritaceae</taxon>
        <taxon>Tieghemiomyces</taxon>
    </lineage>
</organism>
<proteinExistence type="predicted"/>
<dbReference type="EMBL" id="JANBPT010000631">
    <property type="protein sequence ID" value="KAJ1915392.1"/>
    <property type="molecule type" value="Genomic_DNA"/>
</dbReference>
<evidence type="ECO:0000256" key="7">
    <source>
        <dbReference type="SAM" id="Phobius"/>
    </source>
</evidence>
<evidence type="ECO:0000313" key="9">
    <source>
        <dbReference type="Proteomes" id="UP001150569"/>
    </source>
</evidence>
<dbReference type="OrthoDB" id="272512at2759"/>
<keyword evidence="4" id="KW-0443">Lipid metabolism</keyword>
<dbReference type="SUPFAM" id="SSF69593">
    <property type="entry name" value="Glycerol-3-phosphate (1)-acyltransferase"/>
    <property type="match status" value="1"/>
</dbReference>
<keyword evidence="5 7" id="KW-0472">Membrane</keyword>